<dbReference type="Pfam" id="PF04214">
    <property type="entry name" value="DUF411"/>
    <property type="match status" value="1"/>
</dbReference>
<evidence type="ECO:0000256" key="1">
    <source>
        <dbReference type="SAM" id="SignalP"/>
    </source>
</evidence>
<dbReference type="EMBL" id="JACEON010000016">
    <property type="protein sequence ID" value="MBA4613121.1"/>
    <property type="molecule type" value="Genomic_DNA"/>
</dbReference>
<dbReference type="InterPro" id="IPR007332">
    <property type="entry name" value="DUF411"/>
</dbReference>
<dbReference type="Proteomes" id="UP000559404">
    <property type="component" value="Unassembled WGS sequence"/>
</dbReference>
<reference evidence="2 3" key="1">
    <citation type="submission" date="2020-07" db="EMBL/GenBank/DDBJ databases">
        <authorList>
            <person name="Li M."/>
        </authorList>
    </citation>
    <scope>NUCLEOTIDE SEQUENCE [LARGE SCALE GENOMIC DNA]</scope>
    <source>
        <strain evidence="2 3">DSM 23284</strain>
    </source>
</reference>
<keyword evidence="3" id="KW-1185">Reference proteome</keyword>
<comment type="caution">
    <text evidence="2">The sequence shown here is derived from an EMBL/GenBank/DDBJ whole genome shotgun (WGS) entry which is preliminary data.</text>
</comment>
<reference evidence="2 3" key="2">
    <citation type="submission" date="2020-08" db="EMBL/GenBank/DDBJ databases">
        <title>Stappia taiwanensis sp. nov., isolated from a coastal thermal spring.</title>
        <authorList>
            <person name="Kampfer P."/>
        </authorList>
    </citation>
    <scope>NUCLEOTIDE SEQUENCE [LARGE SCALE GENOMIC DNA]</scope>
    <source>
        <strain evidence="2 3">DSM 23284</strain>
    </source>
</reference>
<organism evidence="2 3">
    <name type="scientific">Stappia taiwanensis</name>
    <dbReference type="NCBI Taxonomy" id="992267"/>
    <lineage>
        <taxon>Bacteria</taxon>
        <taxon>Pseudomonadati</taxon>
        <taxon>Pseudomonadota</taxon>
        <taxon>Alphaproteobacteria</taxon>
        <taxon>Hyphomicrobiales</taxon>
        <taxon>Stappiaceae</taxon>
        <taxon>Stappia</taxon>
    </lineage>
</organism>
<accession>A0A838XVS5</accession>
<gene>
    <name evidence="2" type="ORF">H1W37_15780</name>
</gene>
<name>A0A838XVS5_9HYPH</name>
<evidence type="ECO:0000313" key="2">
    <source>
        <dbReference type="EMBL" id="MBA4613121.1"/>
    </source>
</evidence>
<sequence>MKLSLHLSGPLLALLVSAPLVALAAPATHADEGAAMTVYKTPWCGCCEVWTDAMRAAGYQVTVKDMEDLTPIKKQAGVSADLEGCHTAVMGSYVLEGHVPLEAIDKLRAEKPDVRGIAVPGMPAGSLGMGQDPSARYTVYAFGGAADKPAAFYQAGE</sequence>
<feature type="signal peptide" evidence="1">
    <location>
        <begin position="1"/>
        <end position="24"/>
    </location>
</feature>
<proteinExistence type="predicted"/>
<dbReference type="RefSeq" id="WP_181761318.1">
    <property type="nucleotide sequence ID" value="NZ_BMCR01000001.1"/>
</dbReference>
<evidence type="ECO:0000313" key="3">
    <source>
        <dbReference type="Proteomes" id="UP000559404"/>
    </source>
</evidence>
<keyword evidence="1" id="KW-0732">Signal</keyword>
<dbReference type="AlphaFoldDB" id="A0A838XVS5"/>
<protein>
    <submittedName>
        <fullName evidence="2">DUF411 domain-containing protein</fullName>
    </submittedName>
</protein>
<feature type="chain" id="PRO_5032584879" evidence="1">
    <location>
        <begin position="25"/>
        <end position="157"/>
    </location>
</feature>